<dbReference type="InterPro" id="IPR000718">
    <property type="entry name" value="Peptidase_M13"/>
</dbReference>
<dbReference type="AlphaFoldDB" id="A0A820F7R2"/>
<dbReference type="PANTHER" id="PTHR11733">
    <property type="entry name" value="ZINC METALLOPROTEASE FAMILY M13 NEPRILYSIN-RELATED"/>
    <property type="match status" value="1"/>
</dbReference>
<evidence type="ECO:0000313" key="3">
    <source>
        <dbReference type="EMBL" id="CAF4256819.1"/>
    </source>
</evidence>
<dbReference type="GO" id="GO:0016485">
    <property type="term" value="P:protein processing"/>
    <property type="evidence" value="ECO:0007669"/>
    <property type="project" value="TreeGrafter"/>
</dbReference>
<evidence type="ECO:0000256" key="1">
    <source>
        <dbReference type="SAM" id="Phobius"/>
    </source>
</evidence>
<dbReference type="InterPro" id="IPR008753">
    <property type="entry name" value="Peptidase_M13_N"/>
</dbReference>
<dbReference type="Pfam" id="PF05649">
    <property type="entry name" value="Peptidase_M13_N"/>
    <property type="match status" value="1"/>
</dbReference>
<reference evidence="3" key="1">
    <citation type="submission" date="2021-02" db="EMBL/GenBank/DDBJ databases">
        <authorList>
            <person name="Nowell W R."/>
        </authorList>
    </citation>
    <scope>NUCLEOTIDE SEQUENCE</scope>
</reference>
<proteinExistence type="predicted"/>
<accession>A0A820F7R2</accession>
<feature type="domain" description="Peptidase M13 N-terminal" evidence="2">
    <location>
        <begin position="83"/>
        <end position="366"/>
    </location>
</feature>
<comment type="caution">
    <text evidence="3">The sequence shown here is derived from an EMBL/GenBank/DDBJ whole genome shotgun (WGS) entry which is preliminary data.</text>
</comment>
<keyword evidence="1" id="KW-0812">Transmembrane</keyword>
<keyword evidence="4" id="KW-1185">Reference proteome</keyword>
<dbReference type="SUPFAM" id="SSF55486">
    <property type="entry name" value="Metalloproteases ('zincins'), catalytic domain"/>
    <property type="match status" value="2"/>
</dbReference>
<evidence type="ECO:0000259" key="2">
    <source>
        <dbReference type="Pfam" id="PF05649"/>
    </source>
</evidence>
<evidence type="ECO:0000313" key="4">
    <source>
        <dbReference type="Proteomes" id="UP000663873"/>
    </source>
</evidence>
<feature type="transmembrane region" description="Helical" evidence="1">
    <location>
        <begin position="21"/>
        <end position="39"/>
    </location>
</feature>
<gene>
    <name evidence="3" type="ORF">UJA718_LOCUS9901</name>
</gene>
<organism evidence="3 4">
    <name type="scientific">Rotaria socialis</name>
    <dbReference type="NCBI Taxonomy" id="392032"/>
    <lineage>
        <taxon>Eukaryota</taxon>
        <taxon>Metazoa</taxon>
        <taxon>Spiralia</taxon>
        <taxon>Gnathifera</taxon>
        <taxon>Rotifera</taxon>
        <taxon>Eurotatoria</taxon>
        <taxon>Bdelloidea</taxon>
        <taxon>Philodinida</taxon>
        <taxon>Philodinidae</taxon>
        <taxon>Rotaria</taxon>
    </lineage>
</organism>
<keyword evidence="1" id="KW-1133">Transmembrane helix</keyword>
<dbReference type="GO" id="GO:0005886">
    <property type="term" value="C:plasma membrane"/>
    <property type="evidence" value="ECO:0007669"/>
    <property type="project" value="TreeGrafter"/>
</dbReference>
<dbReference type="EMBL" id="CAJOBP010001133">
    <property type="protein sequence ID" value="CAF4256819.1"/>
    <property type="molecule type" value="Genomic_DNA"/>
</dbReference>
<dbReference type="GO" id="GO:0004222">
    <property type="term" value="F:metalloendopeptidase activity"/>
    <property type="evidence" value="ECO:0007669"/>
    <property type="project" value="InterPro"/>
</dbReference>
<dbReference type="Gene3D" id="1.10.1380.10">
    <property type="entry name" value="Neutral endopeptidase , domain2"/>
    <property type="match status" value="1"/>
</dbReference>
<dbReference type="Gene3D" id="3.40.390.10">
    <property type="entry name" value="Collagenase (Catalytic Domain)"/>
    <property type="match status" value="2"/>
</dbReference>
<sequence length="545" mass="61378">MSSELIIFGRKINRNHFGAGLIFLGLLSTALLITVIVQATNHKKNNNDNGSSDVNQYCQNRGCLSAATHQLRSLDKAASADRCTDFYKYACGVWQQTHPVESFETERTVLGDIINRRNADIERLLDSPVSRGSPISWEWKVKTYYTECVDDYARNGDSGKAMVDLIKDNDTIDGWFLFDNSAEGASQEFLLKTQTVPKQMSHIHGDLGASVIFGLGVKFDDTNSNAKRLEVYPSGLTLEVNDYIGIDDNANRRRSAYKAYMLDILTALAQDDEIKDGNLFDRIYTIIDDIMDIETRLAISRQRSIDNGDRPVSITFKAMSDRYSFDFVELMTHELGDPTLVSGVTLVYLANQMYFDDAFELLAKNDEAMNMGSLGVLLAEKLFSSIDGPEGRVYSATGTLIPDWWSVQTANAYNKSRQCITDYYVREIKTLSFNIYGIEVLVQLAGEPFSPTTLRHIGALRFAYMAFKDKDDLKSLTMPATNLTSEQTFFLAYAQTQCYQRADLLQILRTQLGVYDERLALNTALLHMPEFASAFKCEPRDDTCF</sequence>
<dbReference type="InterPro" id="IPR024079">
    <property type="entry name" value="MetalloPept_cat_dom_sf"/>
</dbReference>
<dbReference type="Proteomes" id="UP000663873">
    <property type="component" value="Unassembled WGS sequence"/>
</dbReference>
<keyword evidence="1" id="KW-0472">Membrane</keyword>
<name>A0A820F7R2_9BILA</name>
<dbReference type="GO" id="GO:0046872">
    <property type="term" value="F:metal ion binding"/>
    <property type="evidence" value="ECO:0007669"/>
    <property type="project" value="UniProtKB-KW"/>
</dbReference>
<dbReference type="InterPro" id="IPR042089">
    <property type="entry name" value="Peptidase_M13_dom_2"/>
</dbReference>
<dbReference type="PANTHER" id="PTHR11733:SF167">
    <property type="entry name" value="FI17812P1-RELATED"/>
    <property type="match status" value="1"/>
</dbReference>
<dbReference type="PROSITE" id="PS51885">
    <property type="entry name" value="NEPRILYSIN"/>
    <property type="match status" value="1"/>
</dbReference>
<protein>
    <recommendedName>
        <fullName evidence="2">Peptidase M13 N-terminal domain-containing protein</fullName>
    </recommendedName>
</protein>